<sequence length="985" mass="110689">MAKRSLRRPLRYERDQAGCMWGLISIFDFRHGRFSQKLLSDRRRGRGHATGAGYSRTKVDMLTNFEDECQSIVDGKESEATTADAMKTSVKELMEEEMSNEEGSKQQTKSPEVELKQFDSKHGGQVTSSGKQVKRPGKKSFDSQMSDLDAARNLGPEDSCHQGAREKNSKNPDLEVMMEELCHQFHQKSTSYVKHDSLDMQSKQEYSVFQEKLSTAIKVIIDQRSTDEKCLTEGGATHDSKEFVDALEMLCSNKELFLKLVQDKKSPLLKPIQDLENALLNEDQNSNIVTGYNKFEQDLSKSKPDELVIRKRRNFFRRKSKSLENIPMKGDEMCQPSSRIVILKPGPASLQNSDTQVNFTTPLQSPCNMENKMQGERNPSQFSFTEIKRKLKHAMGKERHGISGDCNTHRFPYEHQNMGDGEKGDGGESGGWSSPNRNHFYTEKFAKPSIGVKKRDKIGKSRGSETSVVSEPTGYPRHGVPNLYLEAKKHLSEMLSNGDENADSMSRVIPKTLGRILSLPEYNFSRSGSPEKDNEHGFVTARMRLSPRSNSQMVNENTWQLVQEINATDPSSSMQNFEVQQHIADDNPDEEVPSSDYNPDEKVPSPVSIPGLSCDHNQNDSEEETLSPTRDEMDSEGIVDNLKTTNSGYQKNSQVLDVLLEPSGSLVIGDTQSCDTAEVCDEERSSQSLKLDSLEEDQMSSPSASPSSSSVTRKIEDPDSVIEKTERPSPISVLELLYAEDDISPEKTIPRPIESAIQPLKIHFEERSSSATEQGFCIGTGMEDEESEFEYVEAVLLGSGLNWDEFLLRWLSTDEVLDPTLFEEVVLFSNRSCHDQKLLFDSTHEVLKEKCEHYFGFFPTVSSVKSNIQPVPRGINLINEVWEGVEWHILQQASPHSLDQLIRKDLAKSGTWMDLRFETEYTGVEIGAVILADLIEDTVLSLANDTPEEEFPVLLNGLNGSESDVDLKNNLVSRSGLPRVRIEAK</sequence>
<feature type="region of interest" description="Disordered" evidence="1">
    <location>
        <begin position="417"/>
        <end position="437"/>
    </location>
</feature>
<feature type="compositionally biased region" description="Basic and acidic residues" evidence="1">
    <location>
        <begin position="713"/>
        <end position="726"/>
    </location>
</feature>
<feature type="region of interest" description="Disordered" evidence="1">
    <location>
        <begin position="94"/>
        <end position="143"/>
    </location>
</feature>
<dbReference type="AlphaFoldDB" id="A0ABC8RFC5"/>
<evidence type="ECO:0000259" key="3">
    <source>
        <dbReference type="Pfam" id="PF14309"/>
    </source>
</evidence>
<comment type="caution">
    <text evidence="4">The sequence shown here is derived from an EMBL/GenBank/DDBJ whole genome shotgun (WGS) entry which is preliminary data.</text>
</comment>
<accession>A0ABC8RFC5</accession>
<dbReference type="Pfam" id="PF14309">
    <property type="entry name" value="DUF4378"/>
    <property type="match status" value="1"/>
</dbReference>
<dbReference type="Pfam" id="PF12552">
    <property type="entry name" value="DUF3741"/>
    <property type="match status" value="1"/>
</dbReference>
<evidence type="ECO:0000313" key="4">
    <source>
        <dbReference type="EMBL" id="CAK9143335.1"/>
    </source>
</evidence>
<proteinExistence type="predicted"/>
<gene>
    <name evidence="4" type="ORF">ILEXP_LOCUS11035</name>
</gene>
<dbReference type="EMBL" id="CAUOFW020001290">
    <property type="protein sequence ID" value="CAK9143335.1"/>
    <property type="molecule type" value="Genomic_DNA"/>
</dbReference>
<feature type="compositionally biased region" description="Basic and acidic residues" evidence="1">
    <location>
        <begin position="111"/>
        <end position="122"/>
    </location>
</feature>
<evidence type="ECO:0000259" key="2">
    <source>
        <dbReference type="Pfam" id="PF12552"/>
    </source>
</evidence>
<dbReference type="InterPro" id="IPR025486">
    <property type="entry name" value="DUF4378"/>
</dbReference>
<reference evidence="4 5" key="1">
    <citation type="submission" date="2024-02" db="EMBL/GenBank/DDBJ databases">
        <authorList>
            <person name="Vignale AGUSTIN F."/>
            <person name="Sosa J E."/>
            <person name="Modenutti C."/>
        </authorList>
    </citation>
    <scope>NUCLEOTIDE SEQUENCE [LARGE SCALE GENOMIC DNA]</scope>
</reference>
<feature type="domain" description="DUF3741" evidence="2">
    <location>
        <begin position="222"/>
        <end position="266"/>
    </location>
</feature>
<evidence type="ECO:0000313" key="5">
    <source>
        <dbReference type="Proteomes" id="UP001642360"/>
    </source>
</evidence>
<keyword evidence="5" id="KW-1185">Reference proteome</keyword>
<feature type="domain" description="DUF4378" evidence="3">
    <location>
        <begin position="788"/>
        <end position="937"/>
    </location>
</feature>
<feature type="region of interest" description="Disordered" evidence="1">
    <location>
        <begin position="455"/>
        <end position="477"/>
    </location>
</feature>
<protein>
    <recommendedName>
        <fullName evidence="6">DUF4378 domain-containing protein</fullName>
    </recommendedName>
</protein>
<name>A0ABC8RFC5_9AQUA</name>
<feature type="compositionally biased region" description="Low complexity" evidence="1">
    <location>
        <begin position="700"/>
        <end position="710"/>
    </location>
</feature>
<feature type="region of interest" description="Disordered" evidence="1">
    <location>
        <begin position="586"/>
        <end position="634"/>
    </location>
</feature>
<evidence type="ECO:0000256" key="1">
    <source>
        <dbReference type="SAM" id="MobiDB-lite"/>
    </source>
</evidence>
<dbReference type="Proteomes" id="UP001642360">
    <property type="component" value="Unassembled WGS sequence"/>
</dbReference>
<evidence type="ECO:0008006" key="6">
    <source>
        <dbReference type="Google" id="ProtNLM"/>
    </source>
</evidence>
<dbReference type="PANTHER" id="PTHR47212">
    <property type="entry name" value="ADHESIN-LIKE PROTEIN, PUTATIVE (DUF3741)-RELATED"/>
    <property type="match status" value="1"/>
</dbReference>
<feature type="region of interest" description="Disordered" evidence="1">
    <location>
        <begin position="679"/>
        <end position="726"/>
    </location>
</feature>
<organism evidence="4 5">
    <name type="scientific">Ilex paraguariensis</name>
    <name type="common">yerba mate</name>
    <dbReference type="NCBI Taxonomy" id="185542"/>
    <lineage>
        <taxon>Eukaryota</taxon>
        <taxon>Viridiplantae</taxon>
        <taxon>Streptophyta</taxon>
        <taxon>Embryophyta</taxon>
        <taxon>Tracheophyta</taxon>
        <taxon>Spermatophyta</taxon>
        <taxon>Magnoliopsida</taxon>
        <taxon>eudicotyledons</taxon>
        <taxon>Gunneridae</taxon>
        <taxon>Pentapetalae</taxon>
        <taxon>asterids</taxon>
        <taxon>campanulids</taxon>
        <taxon>Aquifoliales</taxon>
        <taxon>Aquifoliaceae</taxon>
        <taxon>Ilex</taxon>
    </lineage>
</organism>
<dbReference type="InterPro" id="IPR022212">
    <property type="entry name" value="DUF3741"/>
</dbReference>
<dbReference type="PANTHER" id="PTHR47212:SF4">
    <property type="entry name" value="ADHESIN-LIKE PROTEIN, PUTATIVE (DUF3741)-RELATED"/>
    <property type="match status" value="1"/>
</dbReference>